<reference evidence="1 2" key="1">
    <citation type="journal article" date="2018" name="Nat. Ecol. Evol.">
        <title>Pezizomycetes genomes reveal the molecular basis of ectomycorrhizal truffle lifestyle.</title>
        <authorList>
            <person name="Murat C."/>
            <person name="Payen T."/>
            <person name="Noel B."/>
            <person name="Kuo A."/>
            <person name="Morin E."/>
            <person name="Chen J."/>
            <person name="Kohler A."/>
            <person name="Krizsan K."/>
            <person name="Balestrini R."/>
            <person name="Da Silva C."/>
            <person name="Montanini B."/>
            <person name="Hainaut M."/>
            <person name="Levati E."/>
            <person name="Barry K.W."/>
            <person name="Belfiori B."/>
            <person name="Cichocki N."/>
            <person name="Clum A."/>
            <person name="Dockter R.B."/>
            <person name="Fauchery L."/>
            <person name="Guy J."/>
            <person name="Iotti M."/>
            <person name="Le Tacon F."/>
            <person name="Lindquist E.A."/>
            <person name="Lipzen A."/>
            <person name="Malagnac F."/>
            <person name="Mello A."/>
            <person name="Molinier V."/>
            <person name="Miyauchi S."/>
            <person name="Poulain J."/>
            <person name="Riccioni C."/>
            <person name="Rubini A."/>
            <person name="Sitrit Y."/>
            <person name="Splivallo R."/>
            <person name="Traeger S."/>
            <person name="Wang M."/>
            <person name="Zifcakova L."/>
            <person name="Wipf D."/>
            <person name="Zambonelli A."/>
            <person name="Paolocci F."/>
            <person name="Nowrousian M."/>
            <person name="Ottonello S."/>
            <person name="Baldrian P."/>
            <person name="Spatafora J.W."/>
            <person name="Henrissat B."/>
            <person name="Nagy L.G."/>
            <person name="Aury J.M."/>
            <person name="Wincker P."/>
            <person name="Grigoriev I.V."/>
            <person name="Bonfante P."/>
            <person name="Martin F.M."/>
        </authorList>
    </citation>
    <scope>NUCLEOTIDE SEQUENCE [LARGE SCALE GENOMIC DNA]</scope>
    <source>
        <strain evidence="1 2">120613-1</strain>
    </source>
</reference>
<dbReference type="EMBL" id="ML120475">
    <property type="protein sequence ID" value="RPA92339.1"/>
    <property type="molecule type" value="Genomic_DNA"/>
</dbReference>
<name>A0A3N4J227_9PEZI</name>
<proteinExistence type="predicted"/>
<sequence length="169" mass="19239">MNPGIMPKVTKTLWDYEIVSDRIKQTLHQLKTSQAIMDSSMGGPVTMPLPQTMEFDVTNIYNYITRILQQFDTQDAYGIFASVHQGEGPIVPTFIFGLPQSNMKEISLPETPNNWPIWVYKDCILSANEFDTVWTQDIVTDVKELMLGGCLIGIESLQHLPFNDQYNYA</sequence>
<dbReference type="STRING" id="1336337.A0A3N4J227"/>
<evidence type="ECO:0000313" key="1">
    <source>
        <dbReference type="EMBL" id="RPA92339.1"/>
    </source>
</evidence>
<protein>
    <submittedName>
        <fullName evidence="1">Uncharacterized protein</fullName>
    </submittedName>
</protein>
<gene>
    <name evidence="1" type="ORF">L873DRAFT_1794306</name>
</gene>
<evidence type="ECO:0000313" key="2">
    <source>
        <dbReference type="Proteomes" id="UP000276215"/>
    </source>
</evidence>
<keyword evidence="2" id="KW-1185">Reference proteome</keyword>
<accession>A0A3N4J227</accession>
<dbReference type="AlphaFoldDB" id="A0A3N4J227"/>
<dbReference type="Proteomes" id="UP000276215">
    <property type="component" value="Unassembled WGS sequence"/>
</dbReference>
<organism evidence="1 2">
    <name type="scientific">Choiromyces venosus 120613-1</name>
    <dbReference type="NCBI Taxonomy" id="1336337"/>
    <lineage>
        <taxon>Eukaryota</taxon>
        <taxon>Fungi</taxon>
        <taxon>Dikarya</taxon>
        <taxon>Ascomycota</taxon>
        <taxon>Pezizomycotina</taxon>
        <taxon>Pezizomycetes</taxon>
        <taxon>Pezizales</taxon>
        <taxon>Tuberaceae</taxon>
        <taxon>Choiromyces</taxon>
    </lineage>
</organism>